<dbReference type="STRING" id="1184267.A11Q_2323"/>
<dbReference type="SUPFAM" id="SSF74653">
    <property type="entry name" value="TolA/TonB C-terminal domain"/>
    <property type="match status" value="1"/>
</dbReference>
<dbReference type="NCBIfam" id="TIGR01352">
    <property type="entry name" value="tonB_Cterm"/>
    <property type="match status" value="1"/>
</dbReference>
<organism evidence="7 8">
    <name type="scientific">Pseudobdellovibrio exovorus JSS</name>
    <dbReference type="NCBI Taxonomy" id="1184267"/>
    <lineage>
        <taxon>Bacteria</taxon>
        <taxon>Pseudomonadati</taxon>
        <taxon>Bdellovibrionota</taxon>
        <taxon>Bdellovibrionia</taxon>
        <taxon>Bdellovibrionales</taxon>
        <taxon>Pseudobdellovibrionaceae</taxon>
        <taxon>Pseudobdellovibrio</taxon>
    </lineage>
</organism>
<feature type="compositionally biased region" description="Basic and acidic residues" evidence="5">
    <location>
        <begin position="107"/>
        <end position="133"/>
    </location>
</feature>
<evidence type="ECO:0000256" key="5">
    <source>
        <dbReference type="SAM" id="MobiDB-lite"/>
    </source>
</evidence>
<reference evidence="7 8" key="1">
    <citation type="journal article" date="2013" name="ISME J.">
        <title>By their genes ye shall know them: genomic signatures of predatory bacteria.</title>
        <authorList>
            <person name="Pasternak Z."/>
            <person name="Pietrokovski S."/>
            <person name="Rotem O."/>
            <person name="Gophna U."/>
            <person name="Lurie-Weinberger M.N."/>
            <person name="Jurkevitch E."/>
        </authorList>
    </citation>
    <scope>NUCLEOTIDE SEQUENCE [LARGE SCALE GENOMIC DNA]</scope>
    <source>
        <strain evidence="7 8">JSS</strain>
    </source>
</reference>
<dbReference type="PATRIC" id="fig|1184267.3.peg.2355"/>
<accession>M4VTM2</accession>
<evidence type="ECO:0000256" key="4">
    <source>
        <dbReference type="ARBA" id="ARBA00023136"/>
    </source>
</evidence>
<proteinExistence type="predicted"/>
<dbReference type="Pfam" id="PF13103">
    <property type="entry name" value="TonB_2"/>
    <property type="match status" value="1"/>
</dbReference>
<dbReference type="Gene3D" id="3.30.1150.10">
    <property type="match status" value="1"/>
</dbReference>
<evidence type="ECO:0000313" key="7">
    <source>
        <dbReference type="EMBL" id="AGH96539.1"/>
    </source>
</evidence>
<feature type="compositionally biased region" description="Low complexity" evidence="5">
    <location>
        <begin position="60"/>
        <end position="69"/>
    </location>
</feature>
<evidence type="ECO:0000256" key="3">
    <source>
        <dbReference type="ARBA" id="ARBA00022989"/>
    </source>
</evidence>
<evidence type="ECO:0000256" key="6">
    <source>
        <dbReference type="SAM" id="Phobius"/>
    </source>
</evidence>
<evidence type="ECO:0000256" key="2">
    <source>
        <dbReference type="ARBA" id="ARBA00022692"/>
    </source>
</evidence>
<sequence length="283" mass="30944">MPNKSQPDDLKRSIGISILLHGILISLFAIRSLFFSEPLIDLSQAITVSVGELPDNNRLPPKAQPAQAVAKEEPAPAKPEPVAEPEPEPAPKPVAKPEPAPPAAPKETVKAEPDKTKMPPKNIAKDDEVNLEKSRARQREALNRLKTQSALEKIRQDVKNESATRVRNSNAAPMPTRVIAAGSALSGLDQLQANDYLSAVDRNIKQVWTLPQWLMNKPYKTQVLVKISTQGQILSTDIISSSGNSSYDQYCLEAVEKAAPFPQVPDKLSEKFRVDGIVIGFPE</sequence>
<evidence type="ECO:0000313" key="8">
    <source>
        <dbReference type="Proteomes" id="UP000012040"/>
    </source>
</evidence>
<dbReference type="HOGENOM" id="CLU_982327_0_0_7"/>
<gene>
    <name evidence="7" type="ORF">A11Q_2323</name>
</gene>
<dbReference type="Proteomes" id="UP000012040">
    <property type="component" value="Chromosome"/>
</dbReference>
<keyword evidence="8" id="KW-1185">Reference proteome</keyword>
<dbReference type="InterPro" id="IPR006260">
    <property type="entry name" value="TonB/TolA_C"/>
</dbReference>
<evidence type="ECO:0000256" key="1">
    <source>
        <dbReference type="ARBA" id="ARBA00004167"/>
    </source>
</evidence>
<name>M4VTM2_9BACT</name>
<dbReference type="KEGG" id="bex:A11Q_2323"/>
<dbReference type="GO" id="GO:0016020">
    <property type="term" value="C:membrane"/>
    <property type="evidence" value="ECO:0007669"/>
    <property type="project" value="UniProtKB-SubCell"/>
</dbReference>
<dbReference type="OrthoDB" id="5292036at2"/>
<keyword evidence="2 6" id="KW-0812">Transmembrane</keyword>
<keyword evidence="3 6" id="KW-1133">Transmembrane helix</keyword>
<feature type="region of interest" description="Disordered" evidence="5">
    <location>
        <begin position="53"/>
        <end position="133"/>
    </location>
</feature>
<protein>
    <submittedName>
        <fullName evidence="7">TonB-like protein</fullName>
    </submittedName>
</protein>
<feature type="transmembrane region" description="Helical" evidence="6">
    <location>
        <begin position="12"/>
        <end position="34"/>
    </location>
</feature>
<dbReference type="EMBL" id="CP003537">
    <property type="protein sequence ID" value="AGH96539.1"/>
    <property type="molecule type" value="Genomic_DNA"/>
</dbReference>
<dbReference type="AlphaFoldDB" id="M4VTM2"/>
<comment type="subcellular location">
    <subcellularLocation>
        <location evidence="1">Membrane</location>
        <topology evidence="1">Single-pass membrane protein</topology>
    </subcellularLocation>
</comment>
<dbReference type="eggNOG" id="COG0810">
    <property type="taxonomic scope" value="Bacteria"/>
</dbReference>
<keyword evidence="4 6" id="KW-0472">Membrane</keyword>
<feature type="compositionally biased region" description="Pro residues" evidence="5">
    <location>
        <begin position="76"/>
        <end position="104"/>
    </location>
</feature>